<dbReference type="InterPro" id="IPR045175">
    <property type="entry name" value="M28_fam"/>
</dbReference>
<dbReference type="GO" id="GO:0006508">
    <property type="term" value="P:proteolysis"/>
    <property type="evidence" value="ECO:0007669"/>
    <property type="project" value="InterPro"/>
</dbReference>
<protein>
    <submittedName>
        <fullName evidence="4">Aminopeptidase YwaD</fullName>
    </submittedName>
</protein>
<dbReference type="OrthoDB" id="9762302at2"/>
<accession>A0A2T4ZD83</accession>
<feature type="domain" description="PA" evidence="2">
    <location>
        <begin position="141"/>
        <end position="212"/>
    </location>
</feature>
<dbReference type="PANTHER" id="PTHR12147">
    <property type="entry name" value="METALLOPEPTIDASE M28 FAMILY MEMBER"/>
    <property type="match status" value="1"/>
</dbReference>
<dbReference type="Proteomes" id="UP000241639">
    <property type="component" value="Unassembled WGS sequence"/>
</dbReference>
<evidence type="ECO:0000256" key="1">
    <source>
        <dbReference type="SAM" id="MobiDB-lite"/>
    </source>
</evidence>
<dbReference type="RefSeq" id="WP_107727137.1">
    <property type="nucleotide sequence ID" value="NZ_PZZP01000001.1"/>
</dbReference>
<gene>
    <name evidence="4" type="ORF">C8J48_2470</name>
</gene>
<reference evidence="4 5" key="1">
    <citation type="submission" date="2018-04" db="EMBL/GenBank/DDBJ databases">
        <title>Genomic Encyclopedia of Archaeal and Bacterial Type Strains, Phase II (KMG-II): from individual species to whole genera.</title>
        <authorList>
            <person name="Goeker M."/>
        </authorList>
    </citation>
    <scope>NUCLEOTIDE SEQUENCE [LARGE SCALE GENOMIC DNA]</scope>
    <source>
        <strain evidence="4 5">DSM 45169</strain>
    </source>
</reference>
<keyword evidence="4" id="KW-0031">Aminopeptidase</keyword>
<dbReference type="CDD" id="cd02133">
    <property type="entry name" value="PA_C5a_like"/>
    <property type="match status" value="1"/>
</dbReference>
<comment type="caution">
    <text evidence="4">The sequence shown here is derived from an EMBL/GenBank/DDBJ whole genome shotgun (WGS) entry which is preliminary data.</text>
</comment>
<organism evidence="4 5">
    <name type="scientific">Desmospora activa DSM 45169</name>
    <dbReference type="NCBI Taxonomy" id="1121389"/>
    <lineage>
        <taxon>Bacteria</taxon>
        <taxon>Bacillati</taxon>
        <taxon>Bacillota</taxon>
        <taxon>Bacilli</taxon>
        <taxon>Bacillales</taxon>
        <taxon>Thermoactinomycetaceae</taxon>
        <taxon>Desmospora</taxon>
    </lineage>
</organism>
<feature type="compositionally biased region" description="Basic and acidic residues" evidence="1">
    <location>
        <begin position="460"/>
        <end position="471"/>
    </location>
</feature>
<dbReference type="InterPro" id="IPR003137">
    <property type="entry name" value="PA_domain"/>
</dbReference>
<evidence type="ECO:0000259" key="2">
    <source>
        <dbReference type="Pfam" id="PF02225"/>
    </source>
</evidence>
<dbReference type="Pfam" id="PF04389">
    <property type="entry name" value="Peptidase_M28"/>
    <property type="match status" value="1"/>
</dbReference>
<evidence type="ECO:0000259" key="3">
    <source>
        <dbReference type="Pfam" id="PF04389"/>
    </source>
</evidence>
<dbReference type="Pfam" id="PF02225">
    <property type="entry name" value="PA"/>
    <property type="match status" value="1"/>
</dbReference>
<keyword evidence="4" id="KW-0645">Protease</keyword>
<keyword evidence="4" id="KW-0378">Hydrolase</keyword>
<dbReference type="Gene3D" id="3.50.30.30">
    <property type="match status" value="1"/>
</dbReference>
<name>A0A2T4ZD83_9BACL</name>
<dbReference type="InterPro" id="IPR007484">
    <property type="entry name" value="Peptidase_M28"/>
</dbReference>
<dbReference type="SUPFAM" id="SSF53187">
    <property type="entry name" value="Zn-dependent exopeptidases"/>
    <property type="match status" value="1"/>
</dbReference>
<dbReference type="PANTHER" id="PTHR12147:SF26">
    <property type="entry name" value="PEPTIDASE M28 DOMAIN-CONTAINING PROTEIN"/>
    <property type="match status" value="1"/>
</dbReference>
<dbReference type="GO" id="GO:0004177">
    <property type="term" value="F:aminopeptidase activity"/>
    <property type="evidence" value="ECO:0007669"/>
    <property type="project" value="UniProtKB-KW"/>
</dbReference>
<dbReference type="Gene3D" id="3.40.630.10">
    <property type="entry name" value="Zn peptidases"/>
    <property type="match status" value="1"/>
</dbReference>
<evidence type="ECO:0000313" key="4">
    <source>
        <dbReference type="EMBL" id="PTM59836.1"/>
    </source>
</evidence>
<proteinExistence type="predicted"/>
<feature type="domain" description="Peptidase M28" evidence="3">
    <location>
        <begin position="238"/>
        <end position="435"/>
    </location>
</feature>
<sequence length="471" mass="51309">MGKRFLPLLLTIVLVWGGLVVGLSAAAAEAAPHSAYDEKIVARFDSGRALDHIRHLSVDIGPRVTGTDAEKESSRYIQQLLKRYGYEVEIQEFDIPDRLEGSLTVDLEGERELPIRIATGSSPTEEEGLSTGVVDAGLGGKDDFSADVAGKIALIQRGEYTFVEKARNAEEAGAVGVIIYDNVDALVPPSPSLGGEEISIPVVAVTKENGEAMLTAMESDEVIVKLVIQAHTNQTSQNVIAVKKPKGKEKKDADIVYVTAHYDSVPYSPGANDNASGTGVMLELARIMKGLPTDKEVRFVAFGAEEIGLLGSRHYVGQLSPDEIERSIANFNMDMVGTKWEQATQLYLNVVDGEPNTVTEFAFAAAERLGNDSVVLYQRGSSDHVAFYEAGIDAANFIRREPGTANLEPWYHTPEDTFDKIDRNRLQEAGELVGAAVYDLARKQIPHGKKKSPQPVSESQLHEEHEHEVTR</sequence>
<evidence type="ECO:0000313" key="5">
    <source>
        <dbReference type="Proteomes" id="UP000241639"/>
    </source>
</evidence>
<dbReference type="AlphaFoldDB" id="A0A2T4ZD83"/>
<dbReference type="SUPFAM" id="SSF52025">
    <property type="entry name" value="PA domain"/>
    <property type="match status" value="1"/>
</dbReference>
<dbReference type="GO" id="GO:0008235">
    <property type="term" value="F:metalloexopeptidase activity"/>
    <property type="evidence" value="ECO:0007669"/>
    <property type="project" value="InterPro"/>
</dbReference>
<keyword evidence="5" id="KW-1185">Reference proteome</keyword>
<feature type="region of interest" description="Disordered" evidence="1">
    <location>
        <begin position="444"/>
        <end position="471"/>
    </location>
</feature>
<dbReference type="EMBL" id="PZZP01000001">
    <property type="protein sequence ID" value="PTM59836.1"/>
    <property type="molecule type" value="Genomic_DNA"/>
</dbReference>
<dbReference type="InterPro" id="IPR046450">
    <property type="entry name" value="PA_dom_sf"/>
</dbReference>